<dbReference type="SUPFAM" id="SSF51735">
    <property type="entry name" value="NAD(P)-binding Rossmann-fold domains"/>
    <property type="match status" value="2"/>
</dbReference>
<dbReference type="InterPro" id="IPR011032">
    <property type="entry name" value="GroES-like_sf"/>
</dbReference>
<dbReference type="InterPro" id="IPR009081">
    <property type="entry name" value="PP-bd_ACP"/>
</dbReference>
<feature type="region of interest" description="Disordered" evidence="3">
    <location>
        <begin position="774"/>
        <end position="829"/>
    </location>
</feature>
<sequence>MLFDELQSPTAENQVALHNNQRYVARLVRHPSLEQPTDNPTEPFQIKLSEYGSLDNIQLVPLVRRPPEPTEVEIEVYACALNFRDVMNALGMLKEHYAEHLGIHHAKDVPLGFECAGKIVRVDSGVTGFKVGDEVMAIADGSFASFVTVKAAFVVHKPSELSFEEATTMPNVFLTAMYGISELANIQPGDRVLIHAAAGGVGQAAVQLAQAIGAEVFVTASTSKWEFLKAQGIEETHIMNSRTLAFASELMTKSDGKGVDIVLNSLSGEFIEHSFAVLAVGGRFVELGKMGIWDQHMVAKSRPDVAYYSFDLSDVLNQNPELMTKMLAQLSRSLTEGQIQPLPHKVFPVSGATEAFRYMQRAKHIGKVVLTFKSQTKQLIRGDGTYLVTGGLGGLGLLVARFLVERGAKHLVLVGRSEVKPSVRSQLQQLEQAGVQVTVAQADVFDREQVARVLAQIESYKAPLRGIIHAAGVLDDGIIQKQTWERFERVMAPKVQGAWNLHTQTASLKQPLDFFVLFSSSTSLFGTAGQANYAAANAFLDGLAAYRHMQGLPGLSINWGAWSEVGMTARLQINELLSQKGEESITPQQGLQVLGQLLKEQLNYPLVQVGVMPINWSQFLTGQFARSPFFSNFTQASGAFSDRLATIAPDGTTQRKQHNHFRRQLENSSAQERLELLKEHISINIAQLLGGDSSVLLEEDDIGFFTNGMDSLTSIELRNNLQSSLGCSLPTTLIFDYPTVNKLANYLAEELFPNSTEQKHSSEITRSLEHKIITPEPPEDYLFNEPQRREGHEERRERRSVTLHREGSKQTADSVELPQTKPENEEETIDDIAQELAKQLGLNE</sequence>
<dbReference type="SMART" id="SM00822">
    <property type="entry name" value="PKS_KR"/>
    <property type="match status" value="1"/>
</dbReference>
<evidence type="ECO:0000256" key="3">
    <source>
        <dbReference type="SAM" id="MobiDB-lite"/>
    </source>
</evidence>
<dbReference type="InterPro" id="IPR036736">
    <property type="entry name" value="ACP-like_sf"/>
</dbReference>
<dbReference type="PANTHER" id="PTHR43775:SF37">
    <property type="entry name" value="SI:DKEY-61P9.11"/>
    <property type="match status" value="1"/>
</dbReference>
<evidence type="ECO:0000313" key="5">
    <source>
        <dbReference type="EMBL" id="MCV3213046.1"/>
    </source>
</evidence>
<name>A0ABT3AV90_9CYAN</name>
<keyword evidence="2" id="KW-0597">Phosphoprotein</keyword>
<dbReference type="InterPro" id="IPR013154">
    <property type="entry name" value="ADH-like_N"/>
</dbReference>
<comment type="caution">
    <text evidence="5">The sequence shown here is derived from an EMBL/GenBank/DDBJ whole genome shotgun (WGS) entry which is preliminary data.</text>
</comment>
<dbReference type="InterPro" id="IPR020843">
    <property type="entry name" value="ER"/>
</dbReference>
<gene>
    <name evidence="5" type="ORF">OGM63_05810</name>
</gene>
<dbReference type="CDD" id="cd08955">
    <property type="entry name" value="KR_2_FAS_SDR_x"/>
    <property type="match status" value="1"/>
</dbReference>
<dbReference type="EMBL" id="JAOWRF010000087">
    <property type="protein sequence ID" value="MCV3213046.1"/>
    <property type="molecule type" value="Genomic_DNA"/>
</dbReference>
<evidence type="ECO:0000259" key="4">
    <source>
        <dbReference type="PROSITE" id="PS50075"/>
    </source>
</evidence>
<dbReference type="PANTHER" id="PTHR43775">
    <property type="entry name" value="FATTY ACID SYNTHASE"/>
    <property type="match status" value="1"/>
</dbReference>
<dbReference type="InterPro" id="IPR013968">
    <property type="entry name" value="PKS_KR"/>
</dbReference>
<dbReference type="SMART" id="SM00823">
    <property type="entry name" value="PKS_PP"/>
    <property type="match status" value="1"/>
</dbReference>
<dbReference type="Gene3D" id="3.40.50.720">
    <property type="entry name" value="NAD(P)-binding Rossmann-like Domain"/>
    <property type="match status" value="2"/>
</dbReference>
<dbReference type="Pfam" id="PF08659">
    <property type="entry name" value="KR"/>
    <property type="match status" value="1"/>
</dbReference>
<evidence type="ECO:0000313" key="6">
    <source>
        <dbReference type="Proteomes" id="UP001526143"/>
    </source>
</evidence>
<dbReference type="CDD" id="cd05195">
    <property type="entry name" value="enoyl_red"/>
    <property type="match status" value="1"/>
</dbReference>
<keyword evidence="6" id="KW-1185">Reference proteome</keyword>
<dbReference type="InterPro" id="IPR050091">
    <property type="entry name" value="PKS_NRPS_Biosynth_Enz"/>
</dbReference>
<dbReference type="Gene3D" id="3.90.180.10">
    <property type="entry name" value="Medium-chain alcohol dehydrogenases, catalytic domain"/>
    <property type="match status" value="1"/>
</dbReference>
<reference evidence="5 6" key="1">
    <citation type="submission" date="2022-10" db="EMBL/GenBank/DDBJ databases">
        <title>Identification of biosynthetic pathway for the production of the potent trypsin inhibitor radiosumin.</title>
        <authorList>
            <person name="Fewer D.P."/>
            <person name="Delbaje E."/>
            <person name="Ouyang X."/>
            <person name="Agostino P.D."/>
            <person name="Wahlsten M."/>
            <person name="Jokela J."/>
            <person name="Permi P."/>
            <person name="Haapaniemi E."/>
            <person name="Koistinen H."/>
        </authorList>
    </citation>
    <scope>NUCLEOTIDE SEQUENCE [LARGE SCALE GENOMIC DNA]</scope>
    <source>
        <strain evidence="5 6">NIES-515</strain>
    </source>
</reference>
<evidence type="ECO:0000256" key="1">
    <source>
        <dbReference type="ARBA" id="ARBA00022450"/>
    </source>
</evidence>
<dbReference type="Proteomes" id="UP001526143">
    <property type="component" value="Unassembled WGS sequence"/>
</dbReference>
<organism evidence="5 6">
    <name type="scientific">Plectonema radiosum NIES-515</name>
    <dbReference type="NCBI Taxonomy" id="2986073"/>
    <lineage>
        <taxon>Bacteria</taxon>
        <taxon>Bacillati</taxon>
        <taxon>Cyanobacteriota</taxon>
        <taxon>Cyanophyceae</taxon>
        <taxon>Oscillatoriophycideae</taxon>
        <taxon>Oscillatoriales</taxon>
        <taxon>Microcoleaceae</taxon>
        <taxon>Plectonema</taxon>
    </lineage>
</organism>
<dbReference type="SMART" id="SM00829">
    <property type="entry name" value="PKS_ER"/>
    <property type="match status" value="1"/>
</dbReference>
<dbReference type="Pfam" id="PF08240">
    <property type="entry name" value="ADH_N"/>
    <property type="match status" value="1"/>
</dbReference>
<dbReference type="InterPro" id="IPR020806">
    <property type="entry name" value="PKS_PP-bd"/>
</dbReference>
<proteinExistence type="predicted"/>
<dbReference type="Pfam" id="PF13602">
    <property type="entry name" value="ADH_zinc_N_2"/>
    <property type="match status" value="1"/>
</dbReference>
<feature type="domain" description="Carrier" evidence="4">
    <location>
        <begin position="675"/>
        <end position="751"/>
    </location>
</feature>
<evidence type="ECO:0000256" key="2">
    <source>
        <dbReference type="ARBA" id="ARBA00022553"/>
    </source>
</evidence>
<dbReference type="PROSITE" id="PS50075">
    <property type="entry name" value="CARRIER"/>
    <property type="match status" value="1"/>
</dbReference>
<dbReference type="SUPFAM" id="SSF47336">
    <property type="entry name" value="ACP-like"/>
    <property type="match status" value="1"/>
</dbReference>
<protein>
    <submittedName>
        <fullName evidence="5">SDR family NAD(P)-dependent oxidoreductase</fullName>
    </submittedName>
</protein>
<dbReference type="Pfam" id="PF00550">
    <property type="entry name" value="PP-binding"/>
    <property type="match status" value="1"/>
</dbReference>
<accession>A0ABT3AV90</accession>
<keyword evidence="1" id="KW-0596">Phosphopantetheine</keyword>
<dbReference type="SUPFAM" id="SSF50129">
    <property type="entry name" value="GroES-like"/>
    <property type="match status" value="1"/>
</dbReference>
<feature type="compositionally biased region" description="Basic and acidic residues" evidence="3">
    <location>
        <begin position="786"/>
        <end position="808"/>
    </location>
</feature>
<dbReference type="InterPro" id="IPR057326">
    <property type="entry name" value="KR_dom"/>
</dbReference>
<dbReference type="InterPro" id="IPR036291">
    <property type="entry name" value="NAD(P)-bd_dom_sf"/>
</dbReference>
<dbReference type="Gene3D" id="1.10.1200.10">
    <property type="entry name" value="ACP-like"/>
    <property type="match status" value="1"/>
</dbReference>